<dbReference type="PRINTS" id="PR00132">
    <property type="entry name" value="GLHYDRLASE2"/>
</dbReference>
<dbReference type="SUPFAM" id="SSF49785">
    <property type="entry name" value="Galactose-binding domain-like"/>
    <property type="match status" value="2"/>
</dbReference>
<dbReference type="EMBL" id="WOCA01000026">
    <property type="protein sequence ID" value="MUK90649.1"/>
    <property type="molecule type" value="Genomic_DNA"/>
</dbReference>
<evidence type="ECO:0000256" key="2">
    <source>
        <dbReference type="ARBA" id="ARBA00007401"/>
    </source>
</evidence>
<evidence type="ECO:0000256" key="1">
    <source>
        <dbReference type="ARBA" id="ARBA00001412"/>
    </source>
</evidence>
<dbReference type="Gene3D" id="2.70.98.10">
    <property type="match status" value="1"/>
</dbReference>
<dbReference type="Pfam" id="PF16353">
    <property type="entry name" value="LacZ_4"/>
    <property type="match status" value="1"/>
</dbReference>
<comment type="caution">
    <text evidence="9">The sequence shown here is derived from an EMBL/GenBank/DDBJ whole genome shotgun (WGS) entry which is preliminary data.</text>
</comment>
<dbReference type="InterPro" id="IPR008979">
    <property type="entry name" value="Galactose-bd-like_sf"/>
</dbReference>
<dbReference type="InterPro" id="IPR013222">
    <property type="entry name" value="Glyco_hyd_98_carb-bd"/>
</dbReference>
<dbReference type="InterPro" id="IPR006103">
    <property type="entry name" value="Glyco_hydro_2_cat"/>
</dbReference>
<comment type="catalytic activity">
    <reaction evidence="1">
        <text>Hydrolysis of terminal non-reducing beta-D-galactose residues in beta-D-galactosides.</text>
        <dbReference type="EC" id="3.2.1.23"/>
    </reaction>
</comment>
<evidence type="ECO:0000256" key="6">
    <source>
        <dbReference type="ARBA" id="ARBA00032230"/>
    </source>
</evidence>
<keyword evidence="4" id="KW-0378">Hydrolase</keyword>
<dbReference type="PANTHER" id="PTHR46323:SF2">
    <property type="entry name" value="BETA-GALACTOSIDASE"/>
    <property type="match status" value="1"/>
</dbReference>
<dbReference type="RefSeq" id="WP_155671644.1">
    <property type="nucleotide sequence ID" value="NZ_WOCA01000026.1"/>
</dbReference>
<dbReference type="Proteomes" id="UP000469125">
    <property type="component" value="Unassembled WGS sequence"/>
</dbReference>
<feature type="domain" description="Beta galactosidase small chain/" evidence="8">
    <location>
        <begin position="772"/>
        <end position="1041"/>
    </location>
</feature>
<reference evidence="9 10" key="1">
    <citation type="submission" date="2019-11" db="EMBL/GenBank/DDBJ databases">
        <authorList>
            <person name="Li X."/>
        </authorList>
    </citation>
    <scope>NUCLEOTIDE SEQUENCE [LARGE SCALE GENOMIC DNA]</scope>
    <source>
        <strain evidence="9 10">L9</strain>
    </source>
</reference>
<dbReference type="Gene3D" id="2.60.40.10">
    <property type="entry name" value="Immunoglobulins"/>
    <property type="match status" value="2"/>
</dbReference>
<evidence type="ECO:0000259" key="7">
    <source>
        <dbReference type="SMART" id="SM00776"/>
    </source>
</evidence>
<feature type="domain" description="Glycosyl hydrolase family 98 putative carbohydrate-binding module" evidence="7">
    <location>
        <begin position="1141"/>
        <end position="1288"/>
    </location>
</feature>
<dbReference type="InterPro" id="IPR014718">
    <property type="entry name" value="GH-type_carb-bd"/>
</dbReference>
<dbReference type="Pfam" id="PF02929">
    <property type="entry name" value="Bgal_small_N"/>
    <property type="match status" value="1"/>
</dbReference>
<dbReference type="InterPro" id="IPR006102">
    <property type="entry name" value="Ig-like_GH2"/>
</dbReference>
<accession>A0A6N8FR33</accession>
<dbReference type="Gene3D" id="2.60.120.1060">
    <property type="entry name" value="NPCBM/NEW2 domain"/>
    <property type="match status" value="1"/>
</dbReference>
<dbReference type="EC" id="3.2.1.23" evidence="3"/>
<proteinExistence type="inferred from homology"/>
<dbReference type="SMART" id="SM01038">
    <property type="entry name" value="Bgal_small_N"/>
    <property type="match status" value="1"/>
</dbReference>
<dbReference type="InterPro" id="IPR038637">
    <property type="entry name" value="NPCBM_sf"/>
</dbReference>
<comment type="similarity">
    <text evidence="2">Belongs to the glycosyl hydrolase 2 family.</text>
</comment>
<dbReference type="InterPro" id="IPR036156">
    <property type="entry name" value="Beta-gal/glucu_dom_sf"/>
</dbReference>
<dbReference type="Pfam" id="PF02837">
    <property type="entry name" value="Glyco_hydro_2_N"/>
    <property type="match status" value="1"/>
</dbReference>
<dbReference type="SUPFAM" id="SSF49303">
    <property type="entry name" value="beta-Galactosidase/glucuronidase domain"/>
    <property type="match status" value="2"/>
</dbReference>
<dbReference type="InterPro" id="IPR004199">
    <property type="entry name" value="B-gal_small/dom_5"/>
</dbReference>
<organism evidence="9 10">
    <name type="scientific">Ornithinibacillus caprae</name>
    <dbReference type="NCBI Taxonomy" id="2678566"/>
    <lineage>
        <taxon>Bacteria</taxon>
        <taxon>Bacillati</taxon>
        <taxon>Bacillota</taxon>
        <taxon>Bacilli</taxon>
        <taxon>Bacillales</taxon>
        <taxon>Bacillaceae</taxon>
        <taxon>Ornithinibacillus</taxon>
    </lineage>
</organism>
<dbReference type="Pfam" id="PF02836">
    <property type="entry name" value="Glyco_hydro_2_C"/>
    <property type="match status" value="1"/>
</dbReference>
<dbReference type="InterPro" id="IPR006104">
    <property type="entry name" value="Glyco_hydro_2_N"/>
</dbReference>
<dbReference type="Gene3D" id="3.20.20.80">
    <property type="entry name" value="Glycosidases"/>
    <property type="match status" value="1"/>
</dbReference>
<dbReference type="SMART" id="SM00776">
    <property type="entry name" value="NPCBM"/>
    <property type="match status" value="1"/>
</dbReference>
<dbReference type="Pfam" id="PF08305">
    <property type="entry name" value="NPCBM"/>
    <property type="match status" value="1"/>
</dbReference>
<dbReference type="GO" id="GO:0009341">
    <property type="term" value="C:beta-galactosidase complex"/>
    <property type="evidence" value="ECO:0007669"/>
    <property type="project" value="InterPro"/>
</dbReference>
<dbReference type="InterPro" id="IPR011013">
    <property type="entry name" value="Gal_mutarotase_sf_dom"/>
</dbReference>
<dbReference type="SUPFAM" id="SSF51445">
    <property type="entry name" value="(Trans)glycosidases"/>
    <property type="match status" value="1"/>
</dbReference>
<dbReference type="FunFam" id="2.60.40.10:FF:000680">
    <property type="entry name" value="Beta-galactosidase"/>
    <property type="match status" value="1"/>
</dbReference>
<dbReference type="InterPro" id="IPR006101">
    <property type="entry name" value="Glyco_hydro_2"/>
</dbReference>
<evidence type="ECO:0000259" key="8">
    <source>
        <dbReference type="SMART" id="SM01038"/>
    </source>
</evidence>
<evidence type="ECO:0000256" key="4">
    <source>
        <dbReference type="ARBA" id="ARBA00022801"/>
    </source>
</evidence>
<keyword evidence="10" id="KW-1185">Reference proteome</keyword>
<protein>
    <recommendedName>
        <fullName evidence="3">beta-galactosidase</fullName>
        <ecNumber evidence="3">3.2.1.23</ecNumber>
    </recommendedName>
    <alternativeName>
        <fullName evidence="6">Lactase</fullName>
    </alternativeName>
</protein>
<evidence type="ECO:0000313" key="9">
    <source>
        <dbReference type="EMBL" id="MUK90649.1"/>
    </source>
</evidence>
<sequence>MFVRKLKSRNIVFFLVLLFGIIGLSSIGAAEENTSEWNGTPEIFEVNREDASVTTIPYNNERLAIKGDLDSSRFYQSLNGNWKFHWVENPNKRPKDFYQVNYDDSDWNTIPVPSNWQLHGYGEIIYLNQRHPWQGHGRIAPPEVPIEHNEVGSYRHTFQVPGNWLEGQVKISFQGVKSAFNVWVNGEKVGYSEDSFTPAEFDITDYVKNGKNTLAVEVFRWSDGAWLENQDMIDLSGIFRDVYVYAAPDVHINDYKVETDLDENYQDAKLILDGELVSQKKVKLKDYSVEAKLIDDQDKVVQTGLIEVNENKFFNELEIENPKKWSAEKPNLYTLVLNLKDKKGKTIESVSTKVGFREVEINGQQVMINGKPITIKGVNRHEVHPDTGYAMTEEQIREDIEIMKQYNINAVRTGHYPFHPKFYELADEYGLYVLDEANNESHDMRPFPGNNPDWSEAVFDRIKTMVESHKNHSSVIFWSMGNEVGSGEVFREASEWIKEYDPTRLLHFQQDNSLADFDSYMYPDLDFIERRGNNGRPLIMCEYVHAMGNSVGNIKEYWEIIDSYDNLQGGFIWDFVDQSVRLPIDGGVDGLPIESDYDGETYFSYGGDWGDYAHDGIFLMNGLLNPDRTPQPELHSVKAVYQNIEVSEADLTANTITIKNENLFTNVQEFDGTWVLKEDGEIIEEGAITADISGGETKEISLPIEEPENLKPGAEYWLDVSFKLAEDQPWAEKGFEVASNQLKMPYDVPKAPSFDTDEMSSLDVMDEDTLVKVEGDQFSLTFDKELGTITSFKQNELELLTSGPIANFWRPRNDNDFMNGMLGRNELWKDAGENMNITDVNIREINDKVVHIQVDATLPTNGESLYRVGYFVYGSGEVVVRSTVKPSVMHSEIPAFGMELMLPGEFDNISYYGRGPVENYWDRKDGSHVDVYNSTVDEQFFSYPRPQETGNKSDVRWLTLTNEDGNGLMVGGLPLFEFSTLHYAEDDLEQASHPFELTKLDDIVLNINYKQMGVWNSWTGTALPQYMLYTDQSYSHTYTLRPFTNGQSAMDLSKRHINLELLEDIKINSESLDGFHTDVTEYTHTFSSAIDSSIPEVEVVPARDDVIVEMEEADELPGDTLIHVRTEDGFLEETYTIHFDPVTDLYISDIQWESATTGWGTIQKDLSLGGLPITLLGEDGNGVVYQKGIGMHANSEIVYDLTDWEFDRFETYVGVEQHANSDGNYFVYEVWLDGELAYESAPMRKSTPQEFVSIDIKGKEELKLVYRTIEGGTNGHGHGAWADAKFLMDDPADNEQLDRATLTIDPTTIDPGGLAHLSIAAMDRNGDEIPLDNSQLEFHSSEPDIVTFDTQYEDLLMYLQSDVGSVSSFEIWAVVTVGNKQVETNRVEVNIN</sequence>
<evidence type="ECO:0000256" key="5">
    <source>
        <dbReference type="ARBA" id="ARBA00023295"/>
    </source>
</evidence>
<keyword evidence="5" id="KW-0326">Glycosidase</keyword>
<dbReference type="Pfam" id="PF00703">
    <property type="entry name" value="Glyco_hydro_2"/>
    <property type="match status" value="1"/>
</dbReference>
<dbReference type="GO" id="GO:0004565">
    <property type="term" value="F:beta-galactosidase activity"/>
    <property type="evidence" value="ECO:0007669"/>
    <property type="project" value="UniProtKB-EC"/>
</dbReference>
<gene>
    <name evidence="9" type="ORF">GMD78_20040</name>
</gene>
<dbReference type="PANTHER" id="PTHR46323">
    <property type="entry name" value="BETA-GALACTOSIDASE"/>
    <property type="match status" value="1"/>
</dbReference>
<evidence type="ECO:0000256" key="3">
    <source>
        <dbReference type="ARBA" id="ARBA00012756"/>
    </source>
</evidence>
<dbReference type="GO" id="GO:0005990">
    <property type="term" value="P:lactose catabolic process"/>
    <property type="evidence" value="ECO:0007669"/>
    <property type="project" value="TreeGrafter"/>
</dbReference>
<dbReference type="InterPro" id="IPR017853">
    <property type="entry name" value="GH"/>
</dbReference>
<dbReference type="Gene3D" id="2.60.120.260">
    <property type="entry name" value="Galactose-binding domain-like"/>
    <property type="match status" value="1"/>
</dbReference>
<name>A0A6N8FR33_9BACI</name>
<dbReference type="SUPFAM" id="SSF74650">
    <property type="entry name" value="Galactose mutarotase-like"/>
    <property type="match status" value="1"/>
</dbReference>
<dbReference type="InterPro" id="IPR050347">
    <property type="entry name" value="Bact_Beta-galactosidase"/>
</dbReference>
<dbReference type="InterPro" id="IPR032312">
    <property type="entry name" value="LacZ_4"/>
</dbReference>
<dbReference type="GO" id="GO:0030246">
    <property type="term" value="F:carbohydrate binding"/>
    <property type="evidence" value="ECO:0007669"/>
    <property type="project" value="InterPro"/>
</dbReference>
<evidence type="ECO:0000313" key="10">
    <source>
        <dbReference type="Proteomes" id="UP000469125"/>
    </source>
</evidence>
<dbReference type="InterPro" id="IPR013783">
    <property type="entry name" value="Ig-like_fold"/>
</dbReference>